<comment type="caution">
    <text evidence="2">The sequence shown here is derived from an EMBL/GenBank/DDBJ whole genome shotgun (WGS) entry which is preliminary data.</text>
</comment>
<dbReference type="InterPro" id="IPR010982">
    <property type="entry name" value="Lambda_DNA-bd_dom_sf"/>
</dbReference>
<organism evidence="2 3">
    <name type="scientific">Streptomyces meridianus</name>
    <dbReference type="NCBI Taxonomy" id="2938945"/>
    <lineage>
        <taxon>Bacteria</taxon>
        <taxon>Bacillati</taxon>
        <taxon>Actinomycetota</taxon>
        <taxon>Actinomycetes</taxon>
        <taxon>Kitasatosporales</taxon>
        <taxon>Streptomycetaceae</taxon>
        <taxon>Streptomyces</taxon>
    </lineage>
</organism>
<proteinExistence type="predicted"/>
<protein>
    <submittedName>
        <fullName evidence="2">Helix-turn-helix transcriptional regulator</fullName>
    </submittedName>
</protein>
<dbReference type="PANTHER" id="PTHR35010:SF2">
    <property type="entry name" value="BLL4672 PROTEIN"/>
    <property type="match status" value="1"/>
</dbReference>
<dbReference type="Gene3D" id="3.30.450.180">
    <property type="match status" value="1"/>
</dbReference>
<dbReference type="Pfam" id="PF17765">
    <property type="entry name" value="MLTR_LBD"/>
    <property type="match status" value="1"/>
</dbReference>
<dbReference type="SUPFAM" id="SSF47413">
    <property type="entry name" value="lambda repressor-like DNA-binding domains"/>
    <property type="match status" value="1"/>
</dbReference>
<dbReference type="Pfam" id="PF13560">
    <property type="entry name" value="HTH_31"/>
    <property type="match status" value="1"/>
</dbReference>
<dbReference type="InterPro" id="IPR041413">
    <property type="entry name" value="MLTR_LBD"/>
</dbReference>
<evidence type="ECO:0000259" key="1">
    <source>
        <dbReference type="PROSITE" id="PS50943"/>
    </source>
</evidence>
<gene>
    <name evidence="2" type="ORF">M1E25_03155</name>
</gene>
<evidence type="ECO:0000313" key="3">
    <source>
        <dbReference type="Proteomes" id="UP001167160"/>
    </source>
</evidence>
<dbReference type="Gene3D" id="1.10.260.40">
    <property type="entry name" value="lambda repressor-like DNA-binding domains"/>
    <property type="match status" value="1"/>
</dbReference>
<feature type="domain" description="HTH cro/C1-type" evidence="1">
    <location>
        <begin position="37"/>
        <end position="84"/>
    </location>
</feature>
<dbReference type="CDD" id="cd00093">
    <property type="entry name" value="HTH_XRE"/>
    <property type="match status" value="1"/>
</dbReference>
<dbReference type="InterPro" id="IPR001387">
    <property type="entry name" value="Cro/C1-type_HTH"/>
</dbReference>
<dbReference type="Proteomes" id="UP001167160">
    <property type="component" value="Unassembled WGS sequence"/>
</dbReference>
<dbReference type="PROSITE" id="PS50943">
    <property type="entry name" value="HTH_CROC1"/>
    <property type="match status" value="1"/>
</dbReference>
<sequence length="295" mass="32883">MAESRAELSEFLRLRRARLSPEDTPIPFVGGRRRVPGLRREELAQLAGISVDYYTRLEQGKLRNVSESVLDAVAAALQLDDTERTYLRQLAKPPSRRARSARPQRVRPSLTWLLRSMTDSPAYVLGRRTEVIAWNDLASALLAVDLGALPPEQRNMARLVFLDDTARDLWDPWEAKARDIVGGLRMHAGLAPHDAQLVHLVGELSVRSPEFRTMWADHHVWTVPHGRASFRHPQVGQLDLAFEAFAVPDSPEQSLVTYAAEPGTSSAAGLQLLASWTAETVARPVVRTREPDPGD</sequence>
<evidence type="ECO:0000313" key="2">
    <source>
        <dbReference type="EMBL" id="MCM2576362.1"/>
    </source>
</evidence>
<keyword evidence="3" id="KW-1185">Reference proteome</keyword>
<name>A0ABT0X3X4_9ACTN</name>
<reference evidence="2" key="1">
    <citation type="journal article" date="2023" name="Int. J. Syst. Evol. Microbiol.">
        <title>Streptomyces meridianus sp. nov. isolated from brackish water of the Tagus estuary in Alcochete, Portugal.</title>
        <authorList>
            <person name="Santos J.D.N."/>
            <person name="Klimek D."/>
            <person name="Calusinska M."/>
            <person name="Lobo Da Cunha A."/>
            <person name="Catita J."/>
            <person name="Goncalves H."/>
            <person name="Gonzalez I."/>
            <person name="Reyes F."/>
            <person name="Lage O.M."/>
        </authorList>
    </citation>
    <scope>NUCLEOTIDE SEQUENCE</scope>
    <source>
        <strain evidence="2">MTZ3.1</strain>
    </source>
</reference>
<dbReference type="RefSeq" id="WP_251409144.1">
    <property type="nucleotide sequence ID" value="NZ_JAMQGM010000007.1"/>
</dbReference>
<dbReference type="EMBL" id="JAMQGM010000007">
    <property type="protein sequence ID" value="MCM2576362.1"/>
    <property type="molecule type" value="Genomic_DNA"/>
</dbReference>
<dbReference type="PANTHER" id="PTHR35010">
    <property type="entry name" value="BLL4672 PROTEIN-RELATED"/>
    <property type="match status" value="1"/>
</dbReference>
<accession>A0ABT0X3X4</accession>
<dbReference type="SMART" id="SM00530">
    <property type="entry name" value="HTH_XRE"/>
    <property type="match status" value="1"/>
</dbReference>